<evidence type="ECO:0000313" key="3">
    <source>
        <dbReference type="Proteomes" id="UP000585614"/>
    </source>
</evidence>
<dbReference type="PANTHER" id="PTHR40708:SF1">
    <property type="entry name" value="RIKEN CDNA 1700113H08 GENE"/>
    <property type="match status" value="1"/>
</dbReference>
<proteinExistence type="predicted"/>
<feature type="region of interest" description="Disordered" evidence="1">
    <location>
        <begin position="305"/>
        <end position="337"/>
    </location>
</feature>
<reference evidence="2 3" key="1">
    <citation type="journal article" date="2020" name="Nature">
        <title>Six reference-quality genomes reveal evolution of bat adaptations.</title>
        <authorList>
            <person name="Jebb D."/>
            <person name="Huang Z."/>
            <person name="Pippel M."/>
            <person name="Hughes G.M."/>
            <person name="Lavrichenko K."/>
            <person name="Devanna P."/>
            <person name="Winkler S."/>
            <person name="Jermiin L.S."/>
            <person name="Skirmuntt E.C."/>
            <person name="Katzourakis A."/>
            <person name="Burkitt-Gray L."/>
            <person name="Ray D.A."/>
            <person name="Sullivan K.A.M."/>
            <person name="Roscito J.G."/>
            <person name="Kirilenko B.M."/>
            <person name="Davalos L.M."/>
            <person name="Corthals A.P."/>
            <person name="Power M.L."/>
            <person name="Jones G."/>
            <person name="Ransome R.D."/>
            <person name="Dechmann D.K.N."/>
            <person name="Locatelli A.G."/>
            <person name="Puechmaille S.J."/>
            <person name="Fedrigo O."/>
            <person name="Jarvis E.D."/>
            <person name="Hiller M."/>
            <person name="Vernes S.C."/>
            <person name="Myers E.W."/>
            <person name="Teeling E.C."/>
        </authorList>
    </citation>
    <scope>NUCLEOTIDE SEQUENCE [LARGE SCALE GENOMIC DNA]</scope>
    <source>
        <strain evidence="2">MRhiFer1</strain>
        <tissue evidence="2">Lung</tissue>
    </source>
</reference>
<name>A0A7J7WNH0_RHIFE</name>
<evidence type="ECO:0000313" key="2">
    <source>
        <dbReference type="EMBL" id="KAF6338929.1"/>
    </source>
</evidence>
<sequence length="337" mass="37308">MQKPSCYIPIARSATLWEKRISHANPSPRHERIALPCSRFTAHMKNFSDSLNVSSLRFLHFPERIQTPVAWKKQLSTPQYNTPRSPPVSVASFEENKHGETSPSPTPSREWDETTLIFTVRQEINKRDRGTPKQASSRPFWEQQMTKKPMQCYSVYPAHLEAVGTHIIRHVRLQNQPSRNCKTDIVPSGTAARPSTAIGLCRGSQTSFALWRVSWSSSETKLVERMAATVGPLANPDSQSRLQGVPGNPVGRGTVAMALEMLPKHPHPLGKRGLRADASLQGSVAGAPLPQLARAPTHLPSKRLIKACSSPPSRPPQRFHTVCSQAPPRPGVNAHLH</sequence>
<dbReference type="InterPro" id="IPR029288">
    <property type="entry name" value="DUF4607"/>
</dbReference>
<feature type="region of interest" description="Disordered" evidence="1">
    <location>
        <begin position="76"/>
        <end position="112"/>
    </location>
</feature>
<organism evidence="2 3">
    <name type="scientific">Rhinolophus ferrumequinum</name>
    <name type="common">Greater horseshoe bat</name>
    <dbReference type="NCBI Taxonomy" id="59479"/>
    <lineage>
        <taxon>Eukaryota</taxon>
        <taxon>Metazoa</taxon>
        <taxon>Chordata</taxon>
        <taxon>Craniata</taxon>
        <taxon>Vertebrata</taxon>
        <taxon>Euteleostomi</taxon>
        <taxon>Mammalia</taxon>
        <taxon>Eutheria</taxon>
        <taxon>Laurasiatheria</taxon>
        <taxon>Chiroptera</taxon>
        <taxon>Yinpterochiroptera</taxon>
        <taxon>Rhinolophoidea</taxon>
        <taxon>Rhinolophidae</taxon>
        <taxon>Rhinolophinae</taxon>
        <taxon>Rhinolophus</taxon>
    </lineage>
</organism>
<dbReference type="Proteomes" id="UP000585614">
    <property type="component" value="Unassembled WGS sequence"/>
</dbReference>
<dbReference type="EMBL" id="JACAGC010000010">
    <property type="protein sequence ID" value="KAF6338929.1"/>
    <property type="molecule type" value="Genomic_DNA"/>
</dbReference>
<dbReference type="AlphaFoldDB" id="A0A7J7WNH0"/>
<gene>
    <name evidence="2" type="ORF">mRhiFer1_001686</name>
</gene>
<evidence type="ECO:0000256" key="1">
    <source>
        <dbReference type="SAM" id="MobiDB-lite"/>
    </source>
</evidence>
<comment type="caution">
    <text evidence="2">The sequence shown here is derived from an EMBL/GenBank/DDBJ whole genome shotgun (WGS) entry which is preliminary data.</text>
</comment>
<dbReference type="Pfam" id="PF15380">
    <property type="entry name" value="DUF4607"/>
    <property type="match status" value="1"/>
</dbReference>
<dbReference type="PANTHER" id="PTHR40708">
    <property type="entry name" value="RIKEN CDNA 1700113H08 GENE"/>
    <property type="match status" value="1"/>
</dbReference>
<protein>
    <submittedName>
        <fullName evidence="2">Uncharacterized protein</fullName>
    </submittedName>
</protein>
<accession>A0A7J7WNH0</accession>